<protein>
    <recommendedName>
        <fullName evidence="1">Replication factor A C-terminal domain-containing protein</fullName>
    </recommendedName>
</protein>
<reference evidence="2 3" key="1">
    <citation type="journal article" date="2023" name="Plants (Basel)">
        <title>Bridging the Gap: Combining Genomics and Transcriptomics Approaches to Understand Stylosanthes scabra, an Orphan Legume from the Brazilian Caatinga.</title>
        <authorList>
            <person name="Ferreira-Neto J.R.C."/>
            <person name="da Silva M.D."/>
            <person name="Binneck E."/>
            <person name="de Melo N.F."/>
            <person name="da Silva R.H."/>
            <person name="de Melo A.L.T.M."/>
            <person name="Pandolfi V."/>
            <person name="Bustamante F.O."/>
            <person name="Brasileiro-Vidal A.C."/>
            <person name="Benko-Iseppon A.M."/>
        </authorList>
    </citation>
    <scope>NUCLEOTIDE SEQUENCE [LARGE SCALE GENOMIC DNA]</scope>
    <source>
        <tissue evidence="2">Leaves</tissue>
    </source>
</reference>
<dbReference type="Gene3D" id="2.40.50.140">
    <property type="entry name" value="Nucleic acid-binding proteins"/>
    <property type="match status" value="1"/>
</dbReference>
<evidence type="ECO:0000313" key="3">
    <source>
        <dbReference type="Proteomes" id="UP001341840"/>
    </source>
</evidence>
<gene>
    <name evidence="2" type="ORF">PIB30_052893</name>
</gene>
<dbReference type="PANTHER" id="PTHR47165:SF4">
    <property type="entry name" value="OS03G0429900 PROTEIN"/>
    <property type="match status" value="1"/>
</dbReference>
<comment type="caution">
    <text evidence="2">The sequence shown here is derived from an EMBL/GenBank/DDBJ whole genome shotgun (WGS) entry which is preliminary data.</text>
</comment>
<evidence type="ECO:0000259" key="1">
    <source>
        <dbReference type="Pfam" id="PF08646"/>
    </source>
</evidence>
<name>A0ABU6RIN5_9FABA</name>
<dbReference type="SUPFAM" id="SSF50249">
    <property type="entry name" value="Nucleic acid-binding proteins"/>
    <property type="match status" value="1"/>
</dbReference>
<dbReference type="Pfam" id="PF08646">
    <property type="entry name" value="Rep_fac-A_C"/>
    <property type="match status" value="1"/>
</dbReference>
<dbReference type="Proteomes" id="UP001341840">
    <property type="component" value="Unassembled WGS sequence"/>
</dbReference>
<accession>A0ABU6RIN5</accession>
<dbReference type="InterPro" id="IPR012340">
    <property type="entry name" value="NA-bd_OB-fold"/>
</dbReference>
<feature type="domain" description="Replication factor A C-terminal" evidence="1">
    <location>
        <begin position="57"/>
        <end position="180"/>
    </location>
</feature>
<dbReference type="InterPro" id="IPR013955">
    <property type="entry name" value="Rep_factor-A_C"/>
</dbReference>
<dbReference type="EMBL" id="JASCZI010030596">
    <property type="protein sequence ID" value="MED6123804.1"/>
    <property type="molecule type" value="Genomic_DNA"/>
</dbReference>
<organism evidence="2 3">
    <name type="scientific">Stylosanthes scabra</name>
    <dbReference type="NCBI Taxonomy" id="79078"/>
    <lineage>
        <taxon>Eukaryota</taxon>
        <taxon>Viridiplantae</taxon>
        <taxon>Streptophyta</taxon>
        <taxon>Embryophyta</taxon>
        <taxon>Tracheophyta</taxon>
        <taxon>Spermatophyta</taxon>
        <taxon>Magnoliopsida</taxon>
        <taxon>eudicotyledons</taxon>
        <taxon>Gunneridae</taxon>
        <taxon>Pentapetalae</taxon>
        <taxon>rosids</taxon>
        <taxon>fabids</taxon>
        <taxon>Fabales</taxon>
        <taxon>Fabaceae</taxon>
        <taxon>Papilionoideae</taxon>
        <taxon>50 kb inversion clade</taxon>
        <taxon>dalbergioids sensu lato</taxon>
        <taxon>Dalbergieae</taxon>
        <taxon>Pterocarpus clade</taxon>
        <taxon>Stylosanthes</taxon>
    </lineage>
</organism>
<proteinExistence type="predicted"/>
<sequence>MGNEAGRPSRVVQIEKKAPYSMDDDFLNNTTYKTISEIKDLIEKRICVTVGIVKDFTSGKSWWYKGCNNCPNAVKEERNTYKCPNCQWKAATFTPKYALNLKVADEDSCASFIMYETVGSDYLNISASDLRTKYIMRGGNKNEFPVELDKFKDMTFFFKVSVKLENLNSFQPISIIVMKLCHDDSIINSFIKKYNLEQEICN</sequence>
<dbReference type="PANTHER" id="PTHR47165">
    <property type="entry name" value="OS03G0429900 PROTEIN"/>
    <property type="match status" value="1"/>
</dbReference>
<evidence type="ECO:0000313" key="2">
    <source>
        <dbReference type="EMBL" id="MED6123804.1"/>
    </source>
</evidence>
<keyword evidence="3" id="KW-1185">Reference proteome</keyword>